<dbReference type="PANTHER" id="PTHR38013">
    <property type="entry name" value="GLYCOPROTEIN/POLYSACCHARIDE METABOLISM"/>
    <property type="match status" value="1"/>
</dbReference>
<feature type="chain" id="PRO_5043387066" evidence="1">
    <location>
        <begin position="24"/>
        <end position="155"/>
    </location>
</feature>
<keyword evidence="1" id="KW-0732">Signal</keyword>
<protein>
    <submittedName>
        <fullName evidence="2">Lipoprotein</fullName>
    </submittedName>
</protein>
<evidence type="ECO:0000313" key="3">
    <source>
        <dbReference type="Proteomes" id="UP001244295"/>
    </source>
</evidence>
<dbReference type="InterPro" id="IPR039366">
    <property type="entry name" value="Pilotin"/>
</dbReference>
<feature type="signal peptide" evidence="1">
    <location>
        <begin position="1"/>
        <end position="23"/>
    </location>
</feature>
<reference evidence="2" key="1">
    <citation type="submission" date="2023-07" db="EMBL/GenBank/DDBJ databases">
        <title>Sorghum-associated microbial communities from plants grown in Nebraska, USA.</title>
        <authorList>
            <person name="Schachtman D."/>
        </authorList>
    </citation>
    <scope>NUCLEOTIDE SEQUENCE</scope>
    <source>
        <strain evidence="2">DS2795</strain>
    </source>
</reference>
<comment type="caution">
    <text evidence="2">The sequence shown here is derived from an EMBL/GenBank/DDBJ whole genome shotgun (WGS) entry which is preliminary data.</text>
</comment>
<proteinExistence type="predicted"/>
<accession>A0AAW8E6F3</accession>
<evidence type="ECO:0000256" key="1">
    <source>
        <dbReference type="SAM" id="SignalP"/>
    </source>
</evidence>
<dbReference type="PROSITE" id="PS51257">
    <property type="entry name" value="PROKAR_LIPOPROTEIN"/>
    <property type="match status" value="1"/>
</dbReference>
<dbReference type="RefSeq" id="WP_070061382.1">
    <property type="nucleotide sequence ID" value="NZ_JAUSRQ010000001.1"/>
</dbReference>
<sequence length="155" mass="16459">MKRRTSLLMLSAVAGASVLSACAGGSPGTPAQPAAAPLRVTGTVAYRERIALDPAAEVRVQLLDVSRMDAPSVVLAEQRIPANGKQPPFAFELSVDAARIDPRMRYAVAARITRGEQLLFINDTQYSVLTQGNGTTANLMLVRVATPPPPPRPSR</sequence>
<keyword evidence="2" id="KW-0449">Lipoprotein</keyword>
<dbReference type="Proteomes" id="UP001244295">
    <property type="component" value="Unassembled WGS sequence"/>
</dbReference>
<dbReference type="InterPro" id="IPR053196">
    <property type="entry name" value="Lipoprotein_YbaY-like"/>
</dbReference>
<gene>
    <name evidence="2" type="ORF">J2W25_005976</name>
</gene>
<dbReference type="PANTHER" id="PTHR38013:SF1">
    <property type="entry name" value="GLYCOPROTEIN_POLYSACCHARIDE METABOLISM"/>
    <property type="match status" value="1"/>
</dbReference>
<dbReference type="EMBL" id="JAUSRR010000013">
    <property type="protein sequence ID" value="MDP9926926.1"/>
    <property type="molecule type" value="Genomic_DNA"/>
</dbReference>
<dbReference type="Pfam" id="PF09619">
    <property type="entry name" value="YscW"/>
    <property type="match status" value="1"/>
</dbReference>
<dbReference type="AlphaFoldDB" id="A0AAW8E6F3"/>
<evidence type="ECO:0000313" key="2">
    <source>
        <dbReference type="EMBL" id="MDP9926926.1"/>
    </source>
</evidence>
<organism evidence="2 3">
    <name type="scientific">Variovorax boronicumulans</name>
    <dbReference type="NCBI Taxonomy" id="436515"/>
    <lineage>
        <taxon>Bacteria</taxon>
        <taxon>Pseudomonadati</taxon>
        <taxon>Pseudomonadota</taxon>
        <taxon>Betaproteobacteria</taxon>
        <taxon>Burkholderiales</taxon>
        <taxon>Comamonadaceae</taxon>
        <taxon>Variovorax</taxon>
    </lineage>
</organism>
<name>A0AAW8E6F3_9BURK</name>